<keyword evidence="1" id="KW-0456">Lyase</keyword>
<dbReference type="GO" id="GO:0005737">
    <property type="term" value="C:cytoplasm"/>
    <property type="evidence" value="ECO:0007669"/>
    <property type="project" value="TreeGrafter"/>
</dbReference>
<reference evidence="3 4" key="1">
    <citation type="journal article" date="2014" name="BMC Genomics">
        <title>Comparison of environmental and isolate Sulfobacillus genomes reveals diverse carbon, sulfur, nitrogen, and hydrogen metabolisms.</title>
        <authorList>
            <person name="Justice N.B."/>
            <person name="Norman A."/>
            <person name="Brown C.T."/>
            <person name="Singh A."/>
            <person name="Thomas B.C."/>
            <person name="Banfield J.F."/>
        </authorList>
    </citation>
    <scope>NUCLEOTIDE SEQUENCE [LARGE SCALE GENOMIC DNA]</scope>
    <source>
        <strain evidence="3">AMDSBA4</strain>
    </source>
</reference>
<comment type="caution">
    <text evidence="3">The sequence shown here is derived from an EMBL/GenBank/DDBJ whole genome shotgun (WGS) entry which is preliminary data.</text>
</comment>
<dbReference type="InterPro" id="IPR032466">
    <property type="entry name" value="Metal_Hydrolase"/>
</dbReference>
<dbReference type="PANTHER" id="PTHR21240">
    <property type="entry name" value="2-AMINO-3-CARBOXYLMUCONATE-6-SEMIALDEHYDE DECARBOXYLASE"/>
    <property type="match status" value="1"/>
</dbReference>
<dbReference type="EMBL" id="PXYW01000011">
    <property type="protein sequence ID" value="PSR34230.1"/>
    <property type="molecule type" value="Genomic_DNA"/>
</dbReference>
<organism evidence="3 4">
    <name type="scientific">Sulfobacillus benefaciens</name>
    <dbReference type="NCBI Taxonomy" id="453960"/>
    <lineage>
        <taxon>Bacteria</taxon>
        <taxon>Bacillati</taxon>
        <taxon>Bacillota</taxon>
        <taxon>Clostridia</taxon>
        <taxon>Eubacteriales</taxon>
        <taxon>Clostridiales Family XVII. Incertae Sedis</taxon>
        <taxon>Sulfobacillus</taxon>
    </lineage>
</organism>
<dbReference type="Pfam" id="PF04909">
    <property type="entry name" value="Amidohydro_2"/>
    <property type="match status" value="1"/>
</dbReference>
<feature type="domain" description="Amidohydrolase-related" evidence="2">
    <location>
        <begin position="7"/>
        <end position="268"/>
    </location>
</feature>
<dbReference type="Gene3D" id="3.20.20.140">
    <property type="entry name" value="Metal-dependent hydrolases"/>
    <property type="match status" value="1"/>
</dbReference>
<name>A0A2T2XIE6_9FIRM</name>
<evidence type="ECO:0000313" key="3">
    <source>
        <dbReference type="EMBL" id="PSR34230.1"/>
    </source>
</evidence>
<dbReference type="PANTHER" id="PTHR21240:SF28">
    <property type="entry name" value="ISO-OROTATE DECARBOXYLASE (EUROFUNG)"/>
    <property type="match status" value="1"/>
</dbReference>
<dbReference type="AlphaFoldDB" id="A0A2T2XIE6"/>
<evidence type="ECO:0000256" key="1">
    <source>
        <dbReference type="ARBA" id="ARBA00023239"/>
    </source>
</evidence>
<dbReference type="InterPro" id="IPR032465">
    <property type="entry name" value="ACMSD"/>
</dbReference>
<dbReference type="GO" id="GO:0016831">
    <property type="term" value="F:carboxy-lyase activity"/>
    <property type="evidence" value="ECO:0007669"/>
    <property type="project" value="InterPro"/>
</dbReference>
<dbReference type="SUPFAM" id="SSF51556">
    <property type="entry name" value="Metallo-dependent hydrolases"/>
    <property type="match status" value="1"/>
</dbReference>
<dbReference type="GO" id="GO:0019748">
    <property type="term" value="P:secondary metabolic process"/>
    <property type="evidence" value="ECO:0007669"/>
    <property type="project" value="TreeGrafter"/>
</dbReference>
<dbReference type="InterPro" id="IPR006680">
    <property type="entry name" value="Amidohydro-rel"/>
</dbReference>
<protein>
    <recommendedName>
        <fullName evidence="2">Amidohydrolase-related domain-containing protein</fullName>
    </recommendedName>
</protein>
<dbReference type="Proteomes" id="UP000242972">
    <property type="component" value="Unassembled WGS sequence"/>
</dbReference>
<evidence type="ECO:0000259" key="2">
    <source>
        <dbReference type="Pfam" id="PF04909"/>
    </source>
</evidence>
<dbReference type="GO" id="GO:0016787">
    <property type="term" value="F:hydrolase activity"/>
    <property type="evidence" value="ECO:0007669"/>
    <property type="project" value="InterPro"/>
</dbReference>
<sequence length="270" mass="31421">MVLKYHDGHVHFFPPPLKNAIDRWFAREGWNIYYHGQQADELLQGLRKEGADQLSVLVYAHKPGIAESLNAWLYEFGNLHQGLHLFGTVHPDDENLDALVRHCLDDWNFDGFKIHANVQQVAVDDPRLTPIMHGVIERKRGLIIHAGRQPHVNAFVGWRPFSRLMARYPELKVQVAHLGFDEMDEFVALSRDYPHLYFDTAAVGSPRFAVPRERLMKIFESIPDRIIYGSDVPILEESLIDHRDRIGQMIPDSRLRDNIFVRNAERFWTR</sequence>
<gene>
    <name evidence="3" type="ORF">C7B46_06685</name>
</gene>
<accession>A0A2T2XIE6</accession>
<evidence type="ECO:0000313" key="4">
    <source>
        <dbReference type="Proteomes" id="UP000242972"/>
    </source>
</evidence>
<proteinExistence type="predicted"/>